<evidence type="ECO:0000256" key="1">
    <source>
        <dbReference type="SAM" id="Coils"/>
    </source>
</evidence>
<dbReference type="EMBL" id="GDHC01013037">
    <property type="protein sequence ID" value="JAQ05592.1"/>
    <property type="molecule type" value="Transcribed_RNA"/>
</dbReference>
<gene>
    <name evidence="3" type="ORF">g.41018</name>
</gene>
<evidence type="ECO:0000256" key="2">
    <source>
        <dbReference type="SAM" id="MobiDB-lite"/>
    </source>
</evidence>
<organism evidence="3">
    <name type="scientific">Lygus hesperus</name>
    <name type="common">Western plant bug</name>
    <dbReference type="NCBI Taxonomy" id="30085"/>
    <lineage>
        <taxon>Eukaryota</taxon>
        <taxon>Metazoa</taxon>
        <taxon>Ecdysozoa</taxon>
        <taxon>Arthropoda</taxon>
        <taxon>Hexapoda</taxon>
        <taxon>Insecta</taxon>
        <taxon>Pterygota</taxon>
        <taxon>Neoptera</taxon>
        <taxon>Paraneoptera</taxon>
        <taxon>Hemiptera</taxon>
        <taxon>Heteroptera</taxon>
        <taxon>Panheteroptera</taxon>
        <taxon>Cimicomorpha</taxon>
        <taxon>Miridae</taxon>
        <taxon>Mirini</taxon>
        <taxon>Lygus</taxon>
    </lineage>
</organism>
<feature type="compositionally biased region" description="Polar residues" evidence="2">
    <location>
        <begin position="13"/>
        <end position="23"/>
    </location>
</feature>
<accession>A0A146LF29</accession>
<reference evidence="3" key="1">
    <citation type="journal article" date="2016" name="Gigascience">
        <title>De novo construction of an expanded transcriptome assembly for the western tarnished plant bug, Lygus hesperus.</title>
        <authorList>
            <person name="Tassone E.E."/>
            <person name="Geib S.M."/>
            <person name="Hall B."/>
            <person name="Fabrick J.A."/>
            <person name="Brent C.S."/>
            <person name="Hull J.J."/>
        </authorList>
    </citation>
    <scope>NUCLEOTIDE SEQUENCE</scope>
</reference>
<name>A0A146LF29_LYGHE</name>
<keyword evidence="1" id="KW-0175">Coiled coil</keyword>
<sequence>GEASPRNALQCLSPAQTNTSTTSHHGHIMSKGFGLWEVTLVLLVFVNITVDSARRHKKTPIWLNPCRAVEFRGGKARHQPTPGPHPLQLTGKGHRASPKTLRRLRTQVAITYNHIASIMPNAAKLICNYAATSFMTRNPFDWLPMNQSQWYRKHVKCLDKKTKVVTLLPAFQSGLQKFAASFEIMRTKHSPTTTSDCRARRQKVLDEMSAKLTQLLCELEKTMSDLQILSDERLQTEEETVVSMRDFEQDITTGQMYDWGVLSTYEDYVTDWHRIVRQVVGPKGDAKCPNRPHRNKIQPLPT</sequence>
<feature type="region of interest" description="Disordered" evidence="2">
    <location>
        <begin position="74"/>
        <end position="98"/>
    </location>
</feature>
<dbReference type="AlphaFoldDB" id="A0A146LF29"/>
<protein>
    <submittedName>
        <fullName evidence="3">Uncharacterized protein</fullName>
    </submittedName>
</protein>
<feature type="coiled-coil region" evidence="1">
    <location>
        <begin position="205"/>
        <end position="239"/>
    </location>
</feature>
<evidence type="ECO:0000313" key="3">
    <source>
        <dbReference type="EMBL" id="JAQ05592.1"/>
    </source>
</evidence>
<feature type="region of interest" description="Disordered" evidence="2">
    <location>
        <begin position="1"/>
        <end position="26"/>
    </location>
</feature>
<feature type="region of interest" description="Disordered" evidence="2">
    <location>
        <begin position="283"/>
        <end position="302"/>
    </location>
</feature>
<proteinExistence type="predicted"/>
<feature type="non-terminal residue" evidence="3">
    <location>
        <position position="1"/>
    </location>
</feature>